<dbReference type="OrthoDB" id="2987718at2"/>
<evidence type="ECO:0000313" key="2">
    <source>
        <dbReference type="EMBL" id="OAS13735.1"/>
    </source>
</evidence>
<keyword evidence="3" id="KW-1185">Reference proteome</keyword>
<reference evidence="2 3" key="1">
    <citation type="submission" date="2016-05" db="EMBL/GenBank/DDBJ databases">
        <title>Paenibacillus sp. 1ZS3-15 nov., isolated from the rhizosphere soil.</title>
        <authorList>
            <person name="Zhang X.X."/>
            <person name="Zhang J."/>
        </authorList>
    </citation>
    <scope>NUCLEOTIDE SEQUENCE [LARGE SCALE GENOMIC DNA]</scope>
    <source>
        <strain evidence="2 3">1ZS3-15</strain>
    </source>
</reference>
<organism evidence="2 3">
    <name type="scientific">Paenibacillus oryzisoli</name>
    <dbReference type="NCBI Taxonomy" id="1850517"/>
    <lineage>
        <taxon>Bacteria</taxon>
        <taxon>Bacillati</taxon>
        <taxon>Bacillota</taxon>
        <taxon>Bacilli</taxon>
        <taxon>Bacillales</taxon>
        <taxon>Paenibacillaceae</taxon>
        <taxon>Paenibacillus</taxon>
    </lineage>
</organism>
<evidence type="ECO:0000313" key="3">
    <source>
        <dbReference type="Proteomes" id="UP000078454"/>
    </source>
</evidence>
<comment type="caution">
    <text evidence="2">The sequence shown here is derived from an EMBL/GenBank/DDBJ whole genome shotgun (WGS) entry which is preliminary data.</text>
</comment>
<dbReference type="Proteomes" id="UP000078454">
    <property type="component" value="Unassembled WGS sequence"/>
</dbReference>
<dbReference type="RefSeq" id="WP_068670859.1">
    <property type="nucleotide sequence ID" value="NZ_LYPB01000092.1"/>
</dbReference>
<dbReference type="AlphaFoldDB" id="A0A197ZXM6"/>
<name>A0A197ZXM6_9BACL</name>
<keyword evidence="1" id="KW-0812">Transmembrane</keyword>
<keyword evidence="1" id="KW-1133">Transmembrane helix</keyword>
<keyword evidence="1" id="KW-0472">Membrane</keyword>
<dbReference type="EMBL" id="LYPB01000092">
    <property type="protein sequence ID" value="OAS13735.1"/>
    <property type="molecule type" value="Genomic_DNA"/>
</dbReference>
<protein>
    <submittedName>
        <fullName evidence="2">Uncharacterized protein</fullName>
    </submittedName>
</protein>
<dbReference type="STRING" id="1850517.A8708_25170"/>
<sequence>MKDLFSWIKTVRKELKLILYFTVISIFLLDFWLFDVPEWFPYANKLANLWYKVCLAYITSFIFFYINVHIHSERLKSKVMIYVNNKIVPIYSNNLNLLTELSITLPNKFTVDNFKNALQQINPHNTAELYYHGKRVIFENWFEALEHFYLINKELIHDTLLFKESINSDVLGLLSRIENNLMNHVNVFKGQISGNPDLEIISSGLYNHTILCNKLLLTFREKHAEHIKAQTAIYKSEKNSEVI</sequence>
<gene>
    <name evidence="2" type="ORF">A8708_25170</name>
</gene>
<feature type="transmembrane region" description="Helical" evidence="1">
    <location>
        <begin position="49"/>
        <end position="68"/>
    </location>
</feature>
<accession>A0A197ZXM6</accession>
<feature type="transmembrane region" description="Helical" evidence="1">
    <location>
        <begin position="17"/>
        <end position="34"/>
    </location>
</feature>
<proteinExistence type="predicted"/>
<evidence type="ECO:0000256" key="1">
    <source>
        <dbReference type="SAM" id="Phobius"/>
    </source>
</evidence>